<dbReference type="PANTHER" id="PTHR30540:SF79">
    <property type="entry name" value="LOW AFFINITY POTASSIUM TRANSPORT SYSTEM PROTEIN KUP"/>
    <property type="match status" value="1"/>
</dbReference>
<keyword evidence="2" id="KW-1133">Transmembrane helix</keyword>
<reference evidence="4 5" key="1">
    <citation type="submission" date="2014-07" db="EMBL/GenBank/DDBJ databases">
        <title>Draft Genome Sequence of Gephyronic Acid Producer, Cystobacter violaceus Strain Cb vi76.</title>
        <authorList>
            <person name="Stevens D.C."/>
            <person name="Young J."/>
            <person name="Carmichael R."/>
            <person name="Tan J."/>
            <person name="Taylor R.E."/>
        </authorList>
    </citation>
    <scope>NUCLEOTIDE SEQUENCE [LARGE SCALE GENOMIC DNA]</scope>
    <source>
        <strain evidence="4 5">Cb vi76</strain>
    </source>
</reference>
<feature type="transmembrane region" description="Helical" evidence="2">
    <location>
        <begin position="114"/>
        <end position="137"/>
    </location>
</feature>
<protein>
    <submittedName>
        <fullName evidence="4">Potassium transport protein Kup</fullName>
    </submittedName>
</protein>
<dbReference type="GO" id="GO:0016020">
    <property type="term" value="C:membrane"/>
    <property type="evidence" value="ECO:0007669"/>
    <property type="project" value="InterPro"/>
</dbReference>
<feature type="transmembrane region" description="Helical" evidence="2">
    <location>
        <begin position="35"/>
        <end position="56"/>
    </location>
</feature>
<dbReference type="Proteomes" id="UP000028547">
    <property type="component" value="Unassembled WGS sequence"/>
</dbReference>
<dbReference type="AlphaFoldDB" id="A0A084SEQ1"/>
<gene>
    <name evidence="4" type="primary">trkD</name>
    <name evidence="4" type="ORF">Q664_51170</name>
</gene>
<dbReference type="PANTHER" id="PTHR30540">
    <property type="entry name" value="OSMOTIC STRESS POTASSIUM TRANSPORTER"/>
    <property type="match status" value="1"/>
</dbReference>
<evidence type="ECO:0000256" key="2">
    <source>
        <dbReference type="SAM" id="Phobius"/>
    </source>
</evidence>
<evidence type="ECO:0000259" key="3">
    <source>
        <dbReference type="Pfam" id="PF02705"/>
    </source>
</evidence>
<evidence type="ECO:0000313" key="4">
    <source>
        <dbReference type="EMBL" id="KFA86936.1"/>
    </source>
</evidence>
<evidence type="ECO:0000256" key="1">
    <source>
        <dbReference type="ARBA" id="ARBA00007019"/>
    </source>
</evidence>
<name>A0A084SEQ1_9BACT</name>
<dbReference type="InterPro" id="IPR003855">
    <property type="entry name" value="K+_transporter"/>
</dbReference>
<feature type="non-terminal residue" evidence="4">
    <location>
        <position position="159"/>
    </location>
</feature>
<feature type="domain" description="K+ potassium transporter integral membrane" evidence="3">
    <location>
        <begin position="1"/>
        <end position="159"/>
    </location>
</feature>
<keyword evidence="2" id="KW-0472">Membrane</keyword>
<dbReference type="EMBL" id="JPMI01000412">
    <property type="protein sequence ID" value="KFA86936.1"/>
    <property type="molecule type" value="Genomic_DNA"/>
</dbReference>
<evidence type="ECO:0000313" key="5">
    <source>
        <dbReference type="Proteomes" id="UP000028547"/>
    </source>
</evidence>
<feature type="transmembrane region" description="Helical" evidence="2">
    <location>
        <begin position="88"/>
        <end position="108"/>
    </location>
</feature>
<proteinExistence type="inferred from homology"/>
<sequence>MVLPALMLNYMGQGALLLRDPSKASNPFFHLAPTWALYPLVVLATGATVIASQALISGAFSLTQQAIQLGYTPRLEVVHTSAEERGQVYLPGINLALLVGIILLVLGFKSSSNLAAAYGISVTTTMTITTVLAYVVARERWNVSRLVALPVAALFLVVD</sequence>
<accession>A0A084SEQ1</accession>
<dbReference type="InterPro" id="IPR053951">
    <property type="entry name" value="K_trans_N"/>
</dbReference>
<dbReference type="Pfam" id="PF02705">
    <property type="entry name" value="K_trans"/>
    <property type="match status" value="1"/>
</dbReference>
<dbReference type="GO" id="GO:0015079">
    <property type="term" value="F:potassium ion transmembrane transporter activity"/>
    <property type="evidence" value="ECO:0007669"/>
    <property type="project" value="InterPro"/>
</dbReference>
<comment type="similarity">
    <text evidence="1">Belongs to the HAK/KUP transporter (TC 2.A.72) family.</text>
</comment>
<comment type="caution">
    <text evidence="4">The sequence shown here is derived from an EMBL/GenBank/DDBJ whole genome shotgun (WGS) entry which is preliminary data.</text>
</comment>
<organism evidence="4 5">
    <name type="scientific">Archangium violaceum Cb vi76</name>
    <dbReference type="NCBI Taxonomy" id="1406225"/>
    <lineage>
        <taxon>Bacteria</taxon>
        <taxon>Pseudomonadati</taxon>
        <taxon>Myxococcota</taxon>
        <taxon>Myxococcia</taxon>
        <taxon>Myxococcales</taxon>
        <taxon>Cystobacterineae</taxon>
        <taxon>Archangiaceae</taxon>
        <taxon>Archangium</taxon>
    </lineage>
</organism>
<keyword evidence="2" id="KW-0812">Transmembrane</keyword>